<evidence type="ECO:0000313" key="7">
    <source>
        <dbReference type="EMBL" id="CAD1544374.1"/>
    </source>
</evidence>
<proteinExistence type="predicted"/>
<feature type="domain" description="Major facilitator superfamily (MFS) profile" evidence="6">
    <location>
        <begin position="1"/>
        <end position="171"/>
    </location>
</feature>
<evidence type="ECO:0000256" key="4">
    <source>
        <dbReference type="ARBA" id="ARBA00023136"/>
    </source>
</evidence>
<dbReference type="InterPro" id="IPR005828">
    <property type="entry name" value="MFS_sugar_transport-like"/>
</dbReference>
<feature type="transmembrane region" description="Helical" evidence="5">
    <location>
        <begin position="18"/>
        <end position="39"/>
    </location>
</feature>
<dbReference type="GO" id="GO:0016020">
    <property type="term" value="C:membrane"/>
    <property type="evidence" value="ECO:0007669"/>
    <property type="project" value="UniProtKB-SubCell"/>
</dbReference>
<comment type="subcellular location">
    <subcellularLocation>
        <location evidence="1">Membrane</location>
        <topology evidence="1">Multi-pass membrane protein</topology>
    </subcellularLocation>
</comment>
<evidence type="ECO:0000259" key="6">
    <source>
        <dbReference type="PROSITE" id="PS50850"/>
    </source>
</evidence>
<evidence type="ECO:0000256" key="2">
    <source>
        <dbReference type="ARBA" id="ARBA00022692"/>
    </source>
</evidence>
<accession>A0A6V7IVX4</accession>
<evidence type="ECO:0000256" key="3">
    <source>
        <dbReference type="ARBA" id="ARBA00022989"/>
    </source>
</evidence>
<keyword evidence="4 5" id="KW-0472">Membrane</keyword>
<dbReference type="Pfam" id="PF00083">
    <property type="entry name" value="Sugar_tr"/>
    <property type="match status" value="1"/>
</dbReference>
<dbReference type="InterPro" id="IPR036259">
    <property type="entry name" value="MFS_trans_sf"/>
</dbReference>
<feature type="transmembrane region" description="Helical" evidence="5">
    <location>
        <begin position="46"/>
        <end position="68"/>
    </location>
</feature>
<keyword evidence="3 5" id="KW-1133">Transmembrane helix</keyword>
<dbReference type="Gene3D" id="1.20.1250.20">
    <property type="entry name" value="MFS general substrate transporter like domains"/>
    <property type="match status" value="1"/>
</dbReference>
<name>A0A6V7IVX4_9HYME</name>
<organism evidence="7">
    <name type="scientific">Bracon brevicornis</name>
    <dbReference type="NCBI Taxonomy" id="1563983"/>
    <lineage>
        <taxon>Eukaryota</taxon>
        <taxon>Metazoa</taxon>
        <taxon>Ecdysozoa</taxon>
        <taxon>Arthropoda</taxon>
        <taxon>Hexapoda</taxon>
        <taxon>Insecta</taxon>
        <taxon>Pterygota</taxon>
        <taxon>Neoptera</taxon>
        <taxon>Endopterygota</taxon>
        <taxon>Hymenoptera</taxon>
        <taxon>Apocrita</taxon>
        <taxon>Ichneumonoidea</taxon>
        <taxon>Braconidae</taxon>
        <taxon>Braconinae</taxon>
        <taxon>Bracon</taxon>
    </lineage>
</organism>
<evidence type="ECO:0000256" key="1">
    <source>
        <dbReference type="ARBA" id="ARBA00004141"/>
    </source>
</evidence>
<feature type="transmembrane region" description="Helical" evidence="5">
    <location>
        <begin position="80"/>
        <end position="101"/>
    </location>
</feature>
<dbReference type="SUPFAM" id="SSF103473">
    <property type="entry name" value="MFS general substrate transporter"/>
    <property type="match status" value="1"/>
</dbReference>
<dbReference type="InterPro" id="IPR050549">
    <property type="entry name" value="MFS_Trehalose_Transporter"/>
</dbReference>
<dbReference type="GO" id="GO:0022857">
    <property type="term" value="F:transmembrane transporter activity"/>
    <property type="evidence" value="ECO:0007669"/>
    <property type="project" value="InterPro"/>
</dbReference>
<evidence type="ECO:0000256" key="5">
    <source>
        <dbReference type="SAM" id="Phobius"/>
    </source>
</evidence>
<feature type="transmembrane region" description="Helical" evidence="5">
    <location>
        <begin position="113"/>
        <end position="132"/>
    </location>
</feature>
<dbReference type="InterPro" id="IPR020846">
    <property type="entry name" value="MFS_dom"/>
</dbReference>
<dbReference type="EMBL" id="CADCXW020000012">
    <property type="protein sequence ID" value="CAD1544374.1"/>
    <property type="molecule type" value="Genomic_DNA"/>
</dbReference>
<dbReference type="PANTHER" id="PTHR48021">
    <property type="match status" value="1"/>
</dbReference>
<dbReference type="PANTHER" id="PTHR48021:SF1">
    <property type="entry name" value="GH07001P-RELATED"/>
    <property type="match status" value="1"/>
</dbReference>
<sequence length="190" mass="20864">MLYTVPIFDAAQISIDSYLAAIIIGVMQLIGISLSTAIIEQTGRRPLLFISSTGVILCHAALGTFFLLQSSSIDLSSFGWLPVVAMSTFAIIYSIGLGPMYFTVSNEAYHPDAASFCSSVSFFIMELSGFFLAKFYPIIGAAIGLHYCFFILVIFCICILLAIIVYVPETKGRTKESILDELRSRRGIFH</sequence>
<dbReference type="PROSITE" id="PS50850">
    <property type="entry name" value="MFS"/>
    <property type="match status" value="1"/>
</dbReference>
<feature type="transmembrane region" description="Helical" evidence="5">
    <location>
        <begin position="138"/>
        <end position="167"/>
    </location>
</feature>
<keyword evidence="2 5" id="KW-0812">Transmembrane</keyword>
<gene>
    <name evidence="7" type="ORF">BBRV_LOCUS37042</name>
</gene>
<protein>
    <recommendedName>
        <fullName evidence="6">Major facilitator superfamily (MFS) profile domain-containing protein</fullName>
    </recommendedName>
</protein>
<reference evidence="7" key="1">
    <citation type="submission" date="2020-07" db="EMBL/GenBank/DDBJ databases">
        <authorList>
            <person name="Ferguson B K."/>
        </authorList>
    </citation>
    <scope>NUCLEOTIDE SEQUENCE</scope>
    <source>
        <strain evidence="7">L06</strain>
    </source>
</reference>
<dbReference type="AlphaFoldDB" id="A0A6V7IVX4"/>